<dbReference type="EMBL" id="AP017313">
    <property type="protein sequence ID" value="BAU53629.1"/>
    <property type="molecule type" value="Genomic_DNA"/>
</dbReference>
<dbReference type="Pfam" id="PF13715">
    <property type="entry name" value="CarbopepD_reg_2"/>
    <property type="match status" value="1"/>
</dbReference>
<dbReference type="KEGG" id="mgot:MgSA37_01798"/>
<gene>
    <name evidence="1" type="ORF">MgSA37_01798</name>
</gene>
<dbReference type="InterPro" id="IPR008969">
    <property type="entry name" value="CarboxyPept-like_regulatory"/>
</dbReference>
<evidence type="ECO:0000313" key="1">
    <source>
        <dbReference type="EMBL" id="BAU53629.1"/>
    </source>
</evidence>
<protein>
    <submittedName>
        <fullName evidence="1">Uncharacterized protein</fullName>
    </submittedName>
</protein>
<dbReference type="RefSeq" id="WP_096351273.1">
    <property type="nucleotide sequence ID" value="NZ_AP017313.1"/>
</dbReference>
<sequence length="248" mass="27550">MIAITNISIPEPCQQSWQQMEDRDAGRHCTHCSKTVVDFTKMSGDEILAYLSATKNVCGRFNEPQLVAVNQQTCQEELPVNYGWKKWILAIGMLGSAAFFKAAAQTKPPVGQTTEQGEYSKPPQNRIIGKVYMPDSARGQVIKGRILDETNMPLPGASVRILPGNTVAVTDVNGDFTLRTSPGVTKLSVSYIGYVSKELVVDNSVNAVCEVKLQLSPAIMGDIVIVKTPFFKRMYYKFVRRPVRKLFR</sequence>
<keyword evidence="2" id="KW-1185">Reference proteome</keyword>
<evidence type="ECO:0000313" key="2">
    <source>
        <dbReference type="Proteomes" id="UP000218263"/>
    </source>
</evidence>
<name>A0A0X8X0L5_9SPHI</name>
<dbReference type="AlphaFoldDB" id="A0A0X8X0L5"/>
<accession>A0A0X8X0L5</accession>
<dbReference type="Proteomes" id="UP000218263">
    <property type="component" value="Chromosome"/>
</dbReference>
<organism evidence="1 2">
    <name type="scientific">Mucilaginibacter gotjawali</name>
    <dbReference type="NCBI Taxonomy" id="1550579"/>
    <lineage>
        <taxon>Bacteria</taxon>
        <taxon>Pseudomonadati</taxon>
        <taxon>Bacteroidota</taxon>
        <taxon>Sphingobacteriia</taxon>
        <taxon>Sphingobacteriales</taxon>
        <taxon>Sphingobacteriaceae</taxon>
        <taxon>Mucilaginibacter</taxon>
    </lineage>
</organism>
<reference evidence="1 2" key="1">
    <citation type="submission" date="2015-12" db="EMBL/GenBank/DDBJ databases">
        <title>Genome sequence of Mucilaginibacter gotjawali.</title>
        <authorList>
            <person name="Lee J.S."/>
            <person name="Lee K.C."/>
            <person name="Kim K.K."/>
            <person name="Lee B.W."/>
        </authorList>
    </citation>
    <scope>NUCLEOTIDE SEQUENCE [LARGE SCALE GENOMIC DNA]</scope>
    <source>
        <strain evidence="1 2">SA3-7</strain>
    </source>
</reference>
<proteinExistence type="predicted"/>
<dbReference type="Gene3D" id="2.60.40.1120">
    <property type="entry name" value="Carboxypeptidase-like, regulatory domain"/>
    <property type="match status" value="1"/>
</dbReference>
<dbReference type="SUPFAM" id="SSF49464">
    <property type="entry name" value="Carboxypeptidase regulatory domain-like"/>
    <property type="match status" value="1"/>
</dbReference>
<dbReference type="OrthoDB" id="7432683at2"/>